<keyword evidence="3" id="KW-0489">Methyltransferase</keyword>
<dbReference type="GO" id="GO:0032259">
    <property type="term" value="P:methylation"/>
    <property type="evidence" value="ECO:0007669"/>
    <property type="project" value="UniProtKB-KW"/>
</dbReference>
<evidence type="ECO:0000256" key="1">
    <source>
        <dbReference type="ARBA" id="ARBA00022679"/>
    </source>
</evidence>
<dbReference type="SUPFAM" id="SSF53335">
    <property type="entry name" value="S-adenosyl-L-methionine-dependent methyltransferases"/>
    <property type="match status" value="1"/>
</dbReference>
<dbReference type="PANTHER" id="PTHR43861">
    <property type="entry name" value="TRANS-ACONITATE 2-METHYLTRANSFERASE-RELATED"/>
    <property type="match status" value="1"/>
</dbReference>
<organism evidence="3 4">
    <name type="scientific">Cereibacter sphaeroides</name>
    <name type="common">Rhodobacter sphaeroides</name>
    <dbReference type="NCBI Taxonomy" id="1063"/>
    <lineage>
        <taxon>Bacteria</taxon>
        <taxon>Pseudomonadati</taxon>
        <taxon>Pseudomonadota</taxon>
        <taxon>Alphaproteobacteria</taxon>
        <taxon>Rhodobacterales</taxon>
        <taxon>Paracoccaceae</taxon>
        <taxon>Cereibacter</taxon>
    </lineage>
</organism>
<gene>
    <name evidence="3" type="ORF">D1114_00925</name>
</gene>
<reference evidence="3 4" key="1">
    <citation type="submission" date="2018-08" db="EMBL/GenBank/DDBJ databases">
        <title>Draft genome sequence of Rhodobacter sphaeroides FY.</title>
        <authorList>
            <person name="Rayyan A."/>
            <person name="Meyer T.E."/>
            <person name="Kyndt J.A."/>
        </authorList>
    </citation>
    <scope>NUCLEOTIDE SEQUENCE [LARGE SCALE GENOMIC DNA]</scope>
    <source>
        <strain evidence="3 4">FY</strain>
    </source>
</reference>
<dbReference type="Pfam" id="PF13649">
    <property type="entry name" value="Methyltransf_25"/>
    <property type="match status" value="1"/>
</dbReference>
<dbReference type="InterPro" id="IPR029063">
    <property type="entry name" value="SAM-dependent_MTases_sf"/>
</dbReference>
<dbReference type="InterPro" id="IPR041698">
    <property type="entry name" value="Methyltransf_25"/>
</dbReference>
<evidence type="ECO:0000313" key="4">
    <source>
        <dbReference type="Proteomes" id="UP000266305"/>
    </source>
</evidence>
<name>A0AAX1UR05_CERSP</name>
<dbReference type="AlphaFoldDB" id="A0AAX1UR05"/>
<dbReference type="Gene3D" id="3.40.50.150">
    <property type="entry name" value="Vaccinia Virus protein VP39"/>
    <property type="match status" value="1"/>
</dbReference>
<sequence>MSLGRPFDPVHYRRMWDERYRSADYLFGKEPSAFALRAAALLPARAELLCLGDGEGRNSVYLAGLGHRVTAMDLSEVALAKARTLAAERGVAVELHHADVAQWDWSRPFDAVLGIFIQFAPPALRREIHAGIARAVRPGGLVLLHGYAPRQVGYGTGGPSAAENMYELADLAADFPGWERLVARDADEEIHEGRAHAGLSALVDFVARKPLSA</sequence>
<dbReference type="PANTHER" id="PTHR43861:SF3">
    <property type="entry name" value="PUTATIVE (AFU_ORTHOLOGUE AFUA_2G14390)-RELATED"/>
    <property type="match status" value="1"/>
</dbReference>
<protein>
    <submittedName>
        <fullName evidence="3">Class I SAM-dependent methyltransferase</fullName>
    </submittedName>
</protein>
<keyword evidence="1" id="KW-0808">Transferase</keyword>
<dbReference type="EMBL" id="QWGP01000001">
    <property type="protein sequence ID" value="RHZ98681.1"/>
    <property type="molecule type" value="Genomic_DNA"/>
</dbReference>
<dbReference type="Proteomes" id="UP000266305">
    <property type="component" value="Unassembled WGS sequence"/>
</dbReference>
<dbReference type="CDD" id="cd02440">
    <property type="entry name" value="AdoMet_MTases"/>
    <property type="match status" value="1"/>
</dbReference>
<proteinExistence type="predicted"/>
<dbReference type="GO" id="GO:0008168">
    <property type="term" value="F:methyltransferase activity"/>
    <property type="evidence" value="ECO:0007669"/>
    <property type="project" value="UniProtKB-KW"/>
</dbReference>
<feature type="domain" description="Methyltransferase" evidence="2">
    <location>
        <begin position="49"/>
        <end position="140"/>
    </location>
</feature>
<accession>A0AAX1UR05</accession>
<evidence type="ECO:0000259" key="2">
    <source>
        <dbReference type="Pfam" id="PF13649"/>
    </source>
</evidence>
<dbReference type="RefSeq" id="WP_118999043.1">
    <property type="nucleotide sequence ID" value="NZ_JALGAP010000001.1"/>
</dbReference>
<comment type="caution">
    <text evidence="3">The sequence shown here is derived from an EMBL/GenBank/DDBJ whole genome shotgun (WGS) entry which is preliminary data.</text>
</comment>
<evidence type="ECO:0000313" key="3">
    <source>
        <dbReference type="EMBL" id="RHZ98681.1"/>
    </source>
</evidence>